<organism evidence="3 4">
    <name type="scientific">Mycena venus</name>
    <dbReference type="NCBI Taxonomy" id="2733690"/>
    <lineage>
        <taxon>Eukaryota</taxon>
        <taxon>Fungi</taxon>
        <taxon>Dikarya</taxon>
        <taxon>Basidiomycota</taxon>
        <taxon>Agaricomycotina</taxon>
        <taxon>Agaricomycetes</taxon>
        <taxon>Agaricomycetidae</taxon>
        <taxon>Agaricales</taxon>
        <taxon>Marasmiineae</taxon>
        <taxon>Mycenaceae</taxon>
        <taxon>Mycena</taxon>
    </lineage>
</organism>
<keyword evidence="4" id="KW-1185">Reference proteome</keyword>
<dbReference type="AlphaFoldDB" id="A0A8H7DFL5"/>
<evidence type="ECO:0000313" key="3">
    <source>
        <dbReference type="EMBL" id="KAF7369656.1"/>
    </source>
</evidence>
<evidence type="ECO:0000259" key="2">
    <source>
        <dbReference type="Pfam" id="PF20151"/>
    </source>
</evidence>
<protein>
    <recommendedName>
        <fullName evidence="2">DUF6533 domain-containing protein</fullName>
    </recommendedName>
</protein>
<keyword evidence="1" id="KW-0812">Transmembrane</keyword>
<dbReference type="EMBL" id="JACAZI010000002">
    <property type="protein sequence ID" value="KAF7369656.1"/>
    <property type="molecule type" value="Genomic_DNA"/>
</dbReference>
<keyword evidence="1" id="KW-1133">Transmembrane helix</keyword>
<dbReference type="Pfam" id="PF20151">
    <property type="entry name" value="DUF6533"/>
    <property type="match status" value="1"/>
</dbReference>
<proteinExistence type="predicted"/>
<feature type="transmembrane region" description="Helical" evidence="1">
    <location>
        <begin position="80"/>
        <end position="102"/>
    </location>
</feature>
<gene>
    <name evidence="3" type="ORF">MVEN_00296600</name>
</gene>
<reference evidence="3" key="1">
    <citation type="submission" date="2020-05" db="EMBL/GenBank/DDBJ databases">
        <title>Mycena genomes resolve the evolution of fungal bioluminescence.</title>
        <authorList>
            <person name="Tsai I.J."/>
        </authorList>
    </citation>
    <scope>NUCLEOTIDE SEQUENCE</scope>
    <source>
        <strain evidence="3">CCC161011</strain>
    </source>
</reference>
<evidence type="ECO:0000313" key="4">
    <source>
        <dbReference type="Proteomes" id="UP000620124"/>
    </source>
</evidence>
<keyword evidence="1" id="KW-0472">Membrane</keyword>
<feature type="transmembrane region" description="Helical" evidence="1">
    <location>
        <begin position="51"/>
        <end position="74"/>
    </location>
</feature>
<evidence type="ECO:0000256" key="1">
    <source>
        <dbReference type="SAM" id="Phobius"/>
    </source>
</evidence>
<feature type="domain" description="DUF6533" evidence="2">
    <location>
        <begin position="20"/>
        <end position="59"/>
    </location>
</feature>
<comment type="caution">
    <text evidence="3">The sequence shown here is derived from an EMBL/GenBank/DDBJ whole genome shotgun (WGS) entry which is preliminary data.</text>
</comment>
<accession>A0A8H7DFL5</accession>
<feature type="transmembrane region" description="Helical" evidence="1">
    <location>
        <begin position="114"/>
        <end position="133"/>
    </location>
</feature>
<dbReference type="InterPro" id="IPR045340">
    <property type="entry name" value="DUF6533"/>
</dbReference>
<dbReference type="Proteomes" id="UP000620124">
    <property type="component" value="Unassembled WGS sequence"/>
</dbReference>
<dbReference type="OrthoDB" id="3267855at2759"/>
<sequence>MTSKAIHAATNHFLQFRLQYSSLAFLYYDFALTLPKEVEYIWKERFRLSTALYIGCRYALVANILYLLAIAGQLGSTCDLWYKIVGALSILGRAAVITVFSLQTYAIYGQNKWILAYMGTVGLACVALDVTHVPGMRCVGSSSLPMSVSYTFQFKVLNLYAAPEMLSILMVVFEASSAFLTTLRCIVAFRAGGLKYQRHGIMIILFKRGILYFCAISIFTTTAVILNYRAPPGFLQRLPNAFTLPLSCVLTARFILHLREWEAEGMGNKGRATDLTLVGAVVAVEDFGADPMALGAMGHGEKATK</sequence>
<name>A0A8H7DFL5_9AGAR</name>
<feature type="transmembrane region" description="Helical" evidence="1">
    <location>
        <begin position="210"/>
        <end position="228"/>
    </location>
</feature>
<feature type="transmembrane region" description="Helical" evidence="1">
    <location>
        <begin position="165"/>
        <end position="189"/>
    </location>
</feature>